<dbReference type="NCBIfam" id="TIGR01509">
    <property type="entry name" value="HAD-SF-IA-v3"/>
    <property type="match status" value="1"/>
</dbReference>
<keyword evidence="3" id="KW-0378">Hydrolase</keyword>
<dbReference type="Gene3D" id="3.40.50.1000">
    <property type="entry name" value="HAD superfamily/HAD-like"/>
    <property type="match status" value="1"/>
</dbReference>
<dbReference type="InterPro" id="IPR041492">
    <property type="entry name" value="HAD_2"/>
</dbReference>
<dbReference type="Pfam" id="PF13419">
    <property type="entry name" value="HAD_2"/>
    <property type="match status" value="1"/>
</dbReference>
<dbReference type="AlphaFoldDB" id="A0A1I0BWD3"/>
<dbReference type="SFLD" id="SFLDS00003">
    <property type="entry name" value="Haloacid_Dehalogenase"/>
    <property type="match status" value="1"/>
</dbReference>
<dbReference type="CDD" id="cd07505">
    <property type="entry name" value="HAD_BPGM-like"/>
    <property type="match status" value="1"/>
</dbReference>
<keyword evidence="5" id="KW-1185">Reference proteome</keyword>
<dbReference type="Gene3D" id="1.10.150.240">
    <property type="entry name" value="Putative phosphatase, domain 2"/>
    <property type="match status" value="1"/>
</dbReference>
<evidence type="ECO:0000256" key="3">
    <source>
        <dbReference type="ARBA" id="ARBA00022801"/>
    </source>
</evidence>
<dbReference type="NCBIfam" id="TIGR01549">
    <property type="entry name" value="HAD-SF-IA-v1"/>
    <property type="match status" value="1"/>
</dbReference>
<dbReference type="InterPro" id="IPR036412">
    <property type="entry name" value="HAD-like_sf"/>
</dbReference>
<gene>
    <name evidence="4" type="ORF">SAMN05216313_102142</name>
</gene>
<dbReference type="SFLD" id="SFLDG01129">
    <property type="entry name" value="C1.5:_HAD__Beta-PGM__Phosphata"/>
    <property type="match status" value="1"/>
</dbReference>
<keyword evidence="2" id="KW-0479">Metal-binding</keyword>
<accession>A0A1I0BWD3</accession>
<dbReference type="GO" id="GO:0016791">
    <property type="term" value="F:phosphatase activity"/>
    <property type="evidence" value="ECO:0007669"/>
    <property type="project" value="TreeGrafter"/>
</dbReference>
<name>A0A1I0BWD3_9FIRM</name>
<protein>
    <submittedName>
        <fullName evidence="4">Haloacid dehalogenase superfamily, subfamily IA, variant 3 with third motif having DD or ED/haloacid dehalogenase superfamily, subfamily IA, variant 1 with third motif having Dx(3-4)D or Dx(3-4)E</fullName>
    </submittedName>
</protein>
<proteinExistence type="inferred from homology"/>
<dbReference type="InterPro" id="IPR023214">
    <property type="entry name" value="HAD_sf"/>
</dbReference>
<organism evidence="4 5">
    <name type="scientific">Enterocloster lavalensis</name>
    <dbReference type="NCBI Taxonomy" id="460384"/>
    <lineage>
        <taxon>Bacteria</taxon>
        <taxon>Bacillati</taxon>
        <taxon>Bacillota</taxon>
        <taxon>Clostridia</taxon>
        <taxon>Lachnospirales</taxon>
        <taxon>Lachnospiraceae</taxon>
        <taxon>Enterocloster</taxon>
    </lineage>
</organism>
<dbReference type="EMBL" id="FOIM01000002">
    <property type="protein sequence ID" value="SET10779.1"/>
    <property type="molecule type" value="Genomic_DNA"/>
</dbReference>
<reference evidence="5" key="1">
    <citation type="submission" date="2016-10" db="EMBL/GenBank/DDBJ databases">
        <authorList>
            <person name="Varghese N."/>
            <person name="Submissions S."/>
        </authorList>
    </citation>
    <scope>NUCLEOTIDE SEQUENCE [LARGE SCALE GENOMIC DNA]</scope>
    <source>
        <strain evidence="5">NLAE-zl-G277</strain>
    </source>
</reference>
<evidence type="ECO:0000313" key="4">
    <source>
        <dbReference type="EMBL" id="SET10779.1"/>
    </source>
</evidence>
<dbReference type="PANTHER" id="PTHR18901:SF38">
    <property type="entry name" value="PSEUDOURIDINE-5'-PHOSPHATASE"/>
    <property type="match status" value="1"/>
</dbReference>
<evidence type="ECO:0000256" key="2">
    <source>
        <dbReference type="ARBA" id="ARBA00022723"/>
    </source>
</evidence>
<dbReference type="GO" id="GO:0046872">
    <property type="term" value="F:metal ion binding"/>
    <property type="evidence" value="ECO:0007669"/>
    <property type="project" value="UniProtKB-KW"/>
</dbReference>
<dbReference type="STRING" id="460384.SAMN05216313_102142"/>
<dbReference type="SUPFAM" id="SSF56784">
    <property type="entry name" value="HAD-like"/>
    <property type="match status" value="1"/>
</dbReference>
<dbReference type="Proteomes" id="UP000198508">
    <property type="component" value="Unassembled WGS sequence"/>
</dbReference>
<evidence type="ECO:0000313" key="5">
    <source>
        <dbReference type="Proteomes" id="UP000198508"/>
    </source>
</evidence>
<dbReference type="RefSeq" id="WP_242956240.1">
    <property type="nucleotide sequence ID" value="NZ_FOIM01000002.1"/>
</dbReference>
<dbReference type="SFLD" id="SFLDG01135">
    <property type="entry name" value="C1.5.6:_HAD__Beta-PGM__Phospha"/>
    <property type="match status" value="1"/>
</dbReference>
<comment type="similarity">
    <text evidence="1">Belongs to the HAD-like hydrolase superfamily. CbbY/CbbZ/Gph/YieH family.</text>
</comment>
<dbReference type="PANTHER" id="PTHR18901">
    <property type="entry name" value="2-DEOXYGLUCOSE-6-PHOSPHATE PHOSPHATASE 2"/>
    <property type="match status" value="1"/>
</dbReference>
<dbReference type="FunFam" id="3.40.50.1000:FF:000036">
    <property type="entry name" value="HAD family hydrolase"/>
    <property type="match status" value="1"/>
</dbReference>
<evidence type="ECO:0000256" key="1">
    <source>
        <dbReference type="ARBA" id="ARBA00006171"/>
    </source>
</evidence>
<dbReference type="InterPro" id="IPR023198">
    <property type="entry name" value="PGP-like_dom2"/>
</dbReference>
<dbReference type="PRINTS" id="PR00413">
    <property type="entry name" value="HADHALOGNASE"/>
</dbReference>
<sequence length="221" mass="24876">MGLKHKKAVIFDLDGTLVDSMWMWKSIDVEYLDRYGYDCPEDLQKSIEGMSFSETAAYFKERFELPDSLEKIKAAWTEMSIEKYRNEVPLKPGVRDFLDRTAGLGMKAGIATSNGRAMVDAVLDSLGIRRYFQVVATACEVAAGKPAPDIYLNVAGRLGVSPEECLVFEDIPAGIQAGKRAGMTVFAVEDEFSRHMREEKAALADYYINDYYEMLDYLKEA</sequence>
<dbReference type="InterPro" id="IPR006439">
    <property type="entry name" value="HAD-SF_hydro_IA"/>
</dbReference>